<evidence type="ECO:0000313" key="2">
    <source>
        <dbReference type="EMBL" id="NLR22138.1"/>
    </source>
</evidence>
<dbReference type="EMBL" id="WEIA01000007">
    <property type="protein sequence ID" value="NLR22138.1"/>
    <property type="molecule type" value="Genomic_DNA"/>
</dbReference>
<keyword evidence="1" id="KW-0472">Membrane</keyword>
<dbReference type="Proteomes" id="UP001304419">
    <property type="component" value="Chromosome 2"/>
</dbReference>
<name>A0A8I2H2F5_9GAMM</name>
<organism evidence="2 4">
    <name type="scientific">Pseudoalteromonas maricaloris</name>
    <dbReference type="NCBI Taxonomy" id="184924"/>
    <lineage>
        <taxon>Bacteria</taxon>
        <taxon>Pseudomonadati</taxon>
        <taxon>Pseudomonadota</taxon>
        <taxon>Gammaproteobacteria</taxon>
        <taxon>Alteromonadales</taxon>
        <taxon>Pseudoalteromonadaceae</taxon>
        <taxon>Pseudoalteromonas</taxon>
    </lineage>
</organism>
<evidence type="ECO:0000313" key="5">
    <source>
        <dbReference type="Proteomes" id="UP001304419"/>
    </source>
</evidence>
<evidence type="ECO:0000313" key="3">
    <source>
        <dbReference type="EMBL" id="WOX31446.1"/>
    </source>
</evidence>
<keyword evidence="1" id="KW-1133">Transmembrane helix</keyword>
<gene>
    <name evidence="2" type="ORF">F9Y85_12555</name>
    <name evidence="3" type="ORF">R5H13_21135</name>
</gene>
<dbReference type="AlphaFoldDB" id="A0A8I2H2F5"/>
<feature type="transmembrane region" description="Helical" evidence="1">
    <location>
        <begin position="31"/>
        <end position="50"/>
    </location>
</feature>
<reference evidence="3 5" key="2">
    <citation type="submission" date="2023-10" db="EMBL/GenBank/DDBJ databases">
        <title>To unveil natural product biosynthetic capacity in Pseudoalteromonas.</title>
        <authorList>
            <person name="Wang J."/>
        </authorList>
    </citation>
    <scope>NUCLEOTIDE SEQUENCE [LARGE SCALE GENOMIC DNA]</scope>
    <source>
        <strain evidence="3 5">DSM 15914</strain>
    </source>
</reference>
<reference evidence="2" key="1">
    <citation type="submission" date="2019-10" db="EMBL/GenBank/DDBJ databases">
        <authorList>
            <person name="Paulsen S."/>
        </authorList>
    </citation>
    <scope>NUCLEOTIDE SEQUENCE</scope>
    <source>
        <strain evidence="2">LMG 19692</strain>
    </source>
</reference>
<protein>
    <submittedName>
        <fullName evidence="2">Uncharacterized protein</fullName>
    </submittedName>
</protein>
<accession>A0A8I2H2F5</accession>
<dbReference type="Proteomes" id="UP000646877">
    <property type="component" value="Unassembled WGS sequence"/>
</dbReference>
<proteinExistence type="predicted"/>
<evidence type="ECO:0000313" key="4">
    <source>
        <dbReference type="Proteomes" id="UP000646877"/>
    </source>
</evidence>
<keyword evidence="1" id="KW-0812">Transmembrane</keyword>
<keyword evidence="5" id="KW-1185">Reference proteome</keyword>
<sequence>MSYKSVKNLVGWLVVGLSALALAPSVVPGSMAVLAFYLSLVLLLVSLFTISSANHRHFQLTAIIVGVGMLVLNDYLRVIMPSPEPTWLNRIALYLVYFIICGVGMIKVKRQLNR</sequence>
<feature type="transmembrane region" description="Helical" evidence="1">
    <location>
        <begin position="87"/>
        <end position="106"/>
    </location>
</feature>
<dbReference type="EMBL" id="CP137579">
    <property type="protein sequence ID" value="WOX31446.1"/>
    <property type="molecule type" value="Genomic_DNA"/>
</dbReference>
<evidence type="ECO:0000256" key="1">
    <source>
        <dbReference type="SAM" id="Phobius"/>
    </source>
</evidence>
<feature type="transmembrane region" description="Helical" evidence="1">
    <location>
        <begin position="57"/>
        <end position="75"/>
    </location>
</feature>
<dbReference type="RefSeq" id="WP_039495260.1">
    <property type="nucleotide sequence ID" value="NZ_CBCSDF010000005.1"/>
</dbReference>
<dbReference type="GeneID" id="98338190"/>